<feature type="binding site" evidence="5">
    <location>
        <position position="89"/>
    </location>
    <ligand>
        <name>Mg(2+)</name>
        <dbReference type="ChEBI" id="CHEBI:18420"/>
        <label>1</label>
        <note>catalytic</note>
    </ligand>
</feature>
<comment type="function">
    <text evidence="4">Converts adenosine-3',5'-bisphosphate (PAP) to AMP.</text>
</comment>
<dbReference type="InterPro" id="IPR006240">
    <property type="entry name" value="CysQ"/>
</dbReference>
<keyword evidence="3 4" id="KW-0460">Magnesium</keyword>
<keyword evidence="4" id="KW-0378">Hydrolase</keyword>
<feature type="binding site" evidence="5">
    <location>
        <position position="92"/>
    </location>
    <ligand>
        <name>Mg(2+)</name>
        <dbReference type="ChEBI" id="CHEBI:18420"/>
        <label>1</label>
        <note>catalytic</note>
    </ligand>
</feature>
<dbReference type="NCBIfam" id="TIGR01331">
    <property type="entry name" value="bisphos_cysQ"/>
    <property type="match status" value="1"/>
</dbReference>
<feature type="binding site" evidence="5">
    <location>
        <position position="214"/>
    </location>
    <ligand>
        <name>Mg(2+)</name>
        <dbReference type="ChEBI" id="CHEBI:18420"/>
        <label>1</label>
        <note>catalytic</note>
    </ligand>
</feature>
<feature type="binding site" evidence="4">
    <location>
        <position position="69"/>
    </location>
    <ligand>
        <name>Mg(2+)</name>
        <dbReference type="ChEBI" id="CHEBI:18420"/>
        <label>1</label>
    </ligand>
</feature>
<reference evidence="7" key="1">
    <citation type="submission" date="2016-10" db="EMBL/GenBank/DDBJ databases">
        <authorList>
            <person name="Varghese N."/>
            <person name="Submissions S."/>
        </authorList>
    </citation>
    <scope>NUCLEOTIDE SEQUENCE [LARGE SCALE GENOMIC DNA]</scope>
    <source>
        <strain evidence="7">DSM 23445</strain>
    </source>
</reference>
<accession>A0A1I6Y5S3</accession>
<dbReference type="PROSITE" id="PS00629">
    <property type="entry name" value="IMP_1"/>
    <property type="match status" value="1"/>
</dbReference>
<evidence type="ECO:0000256" key="3">
    <source>
        <dbReference type="ARBA" id="ARBA00022842"/>
    </source>
</evidence>
<protein>
    <recommendedName>
        <fullName evidence="4">3'(2'),5'-bisphosphate nucleotidase CysQ</fullName>
        <ecNumber evidence="4">3.1.3.7</ecNumber>
    </recommendedName>
    <alternativeName>
        <fullName evidence="4">3'(2'),5-bisphosphonucleoside 3'(2')-phosphohydrolase</fullName>
    </alternativeName>
    <alternativeName>
        <fullName evidence="4">3'-phosphoadenosine 5'-phosphate phosphatase</fullName>
        <shortName evidence="4">PAP phosphatase</shortName>
    </alternativeName>
</protein>
<dbReference type="InterPro" id="IPR020583">
    <property type="entry name" value="Inositol_monoP_metal-BS"/>
</dbReference>
<dbReference type="InterPro" id="IPR050725">
    <property type="entry name" value="CysQ/Inositol_MonoPase"/>
</dbReference>
<comment type="subcellular location">
    <subcellularLocation>
        <location evidence="4">Cell membrane</location>
        <topology evidence="4">Peripheral membrane protein</topology>
        <orientation evidence="4">Cytoplasmic side</orientation>
    </subcellularLocation>
</comment>
<keyword evidence="7" id="KW-1185">Reference proteome</keyword>
<dbReference type="STRING" id="305507.SAMN04489724_0839"/>
<dbReference type="EC" id="3.1.3.7" evidence="4"/>
<comment type="catalytic activity">
    <reaction evidence="1 4">
        <text>adenosine 3',5'-bisphosphate + H2O = AMP + phosphate</text>
        <dbReference type="Rhea" id="RHEA:10040"/>
        <dbReference type="ChEBI" id="CHEBI:15377"/>
        <dbReference type="ChEBI" id="CHEBI:43474"/>
        <dbReference type="ChEBI" id="CHEBI:58343"/>
        <dbReference type="ChEBI" id="CHEBI:456215"/>
        <dbReference type="EC" id="3.1.3.7"/>
    </reaction>
</comment>
<evidence type="ECO:0000256" key="1">
    <source>
        <dbReference type="ARBA" id="ARBA00001625"/>
    </source>
</evidence>
<dbReference type="InterPro" id="IPR000760">
    <property type="entry name" value="Inositol_monophosphatase-like"/>
</dbReference>
<dbReference type="SUPFAM" id="SSF56655">
    <property type="entry name" value="Carbohydrate phosphatase"/>
    <property type="match status" value="1"/>
</dbReference>
<dbReference type="Proteomes" id="UP000199673">
    <property type="component" value="Unassembled WGS sequence"/>
</dbReference>
<evidence type="ECO:0000256" key="4">
    <source>
        <dbReference type="HAMAP-Rule" id="MF_02095"/>
    </source>
</evidence>
<feature type="binding site" evidence="4">
    <location>
        <position position="69"/>
    </location>
    <ligand>
        <name>substrate</name>
    </ligand>
</feature>
<evidence type="ECO:0000256" key="2">
    <source>
        <dbReference type="ARBA" id="ARBA00022723"/>
    </source>
</evidence>
<evidence type="ECO:0000313" key="6">
    <source>
        <dbReference type="EMBL" id="SFT45836.1"/>
    </source>
</evidence>
<dbReference type="Gene3D" id="3.30.540.10">
    <property type="entry name" value="Fructose-1,6-Bisphosphatase, subunit A, domain 1"/>
    <property type="match status" value="1"/>
</dbReference>
<dbReference type="GO" id="GO:0050427">
    <property type="term" value="P:3'-phosphoadenosine 5'-phosphosulfate metabolic process"/>
    <property type="evidence" value="ECO:0007669"/>
    <property type="project" value="TreeGrafter"/>
</dbReference>
<dbReference type="GO" id="GO:0000287">
    <property type="term" value="F:magnesium ion binding"/>
    <property type="evidence" value="ECO:0007669"/>
    <property type="project" value="UniProtKB-UniRule"/>
</dbReference>
<dbReference type="PANTHER" id="PTHR43028:SF5">
    <property type="entry name" value="3'(2'),5'-BISPHOSPHATE NUCLEOTIDASE 1"/>
    <property type="match status" value="1"/>
</dbReference>
<name>A0A1I6Y5S3_9BACT</name>
<dbReference type="GO" id="GO:0000103">
    <property type="term" value="P:sulfate assimilation"/>
    <property type="evidence" value="ECO:0007669"/>
    <property type="project" value="TreeGrafter"/>
</dbReference>
<feature type="binding site" evidence="4">
    <location>
        <begin position="91"/>
        <end position="94"/>
    </location>
    <ligand>
        <name>substrate</name>
    </ligand>
</feature>
<dbReference type="Pfam" id="PF00459">
    <property type="entry name" value="Inositol_P"/>
    <property type="match status" value="1"/>
</dbReference>
<feature type="binding site" evidence="4">
    <location>
        <position position="92"/>
    </location>
    <ligand>
        <name>Mg(2+)</name>
        <dbReference type="ChEBI" id="CHEBI:18420"/>
        <label>2</label>
    </ligand>
</feature>
<comment type="cofactor">
    <cofactor evidence="4 5">
        <name>Mg(2+)</name>
        <dbReference type="ChEBI" id="CHEBI:18420"/>
    </cofactor>
</comment>
<keyword evidence="2 4" id="KW-0479">Metal-binding</keyword>
<evidence type="ECO:0000313" key="7">
    <source>
        <dbReference type="Proteomes" id="UP000199673"/>
    </source>
</evidence>
<keyword evidence="4" id="KW-0472">Membrane</keyword>
<dbReference type="PANTHER" id="PTHR43028">
    <property type="entry name" value="3'(2'),5'-BISPHOSPHATE NUCLEOTIDASE 1"/>
    <property type="match status" value="1"/>
</dbReference>
<evidence type="ECO:0000256" key="5">
    <source>
        <dbReference type="PIRSR" id="PIRSR600760-2"/>
    </source>
</evidence>
<sequence>MNKINIKELTSIAKEASLIAGKAILEIYNSADFGVEMKGDNSPLTKADQAAHHVIVDCLEKTGLPILSEEGKDISYEERKNWDYFWMVDPLDGTKEFIKKNGEFTVNIALIHQGKPILGVVYAPVLKWLYWGNDEDGAWKQESDKAAFKLEQSRVSEVKIIVASRSHLSKETQDFIDQYPNTEVISMGSSLKLMLVAEGRAQVYPRFAPTMEWDTAAAHGVVLASGGEVKKWPEKSALEYNKENLLNPWFICASAS</sequence>
<proteinExistence type="inferred from homology"/>
<feature type="binding site" evidence="4">
    <location>
        <position position="89"/>
    </location>
    <ligand>
        <name>Mg(2+)</name>
        <dbReference type="ChEBI" id="CHEBI:18420"/>
        <label>1</label>
    </ligand>
</feature>
<dbReference type="EMBL" id="FPBF01000001">
    <property type="protein sequence ID" value="SFT45836.1"/>
    <property type="molecule type" value="Genomic_DNA"/>
</dbReference>
<feature type="binding site" evidence="4">
    <location>
        <position position="214"/>
    </location>
    <ligand>
        <name>Mg(2+)</name>
        <dbReference type="ChEBI" id="CHEBI:18420"/>
        <label>2</label>
    </ligand>
</feature>
<feature type="binding site" evidence="4">
    <location>
        <position position="91"/>
    </location>
    <ligand>
        <name>Mg(2+)</name>
        <dbReference type="ChEBI" id="CHEBI:18420"/>
        <label>1</label>
    </ligand>
</feature>
<organism evidence="6 7">
    <name type="scientific">Algoriphagus locisalis</name>
    <dbReference type="NCBI Taxonomy" id="305507"/>
    <lineage>
        <taxon>Bacteria</taxon>
        <taxon>Pseudomonadati</taxon>
        <taxon>Bacteroidota</taxon>
        <taxon>Cytophagia</taxon>
        <taxon>Cytophagales</taxon>
        <taxon>Cyclobacteriaceae</taxon>
        <taxon>Algoriphagus</taxon>
    </lineage>
</organism>
<keyword evidence="4" id="KW-1003">Cell membrane</keyword>
<dbReference type="GO" id="GO:0005886">
    <property type="term" value="C:plasma membrane"/>
    <property type="evidence" value="ECO:0007669"/>
    <property type="project" value="UniProtKB-SubCell"/>
</dbReference>
<dbReference type="Gene3D" id="3.40.190.80">
    <property type="match status" value="1"/>
</dbReference>
<feature type="binding site" evidence="5">
    <location>
        <position position="91"/>
    </location>
    <ligand>
        <name>Mg(2+)</name>
        <dbReference type="ChEBI" id="CHEBI:18420"/>
        <label>1</label>
        <note>catalytic</note>
    </ligand>
</feature>
<dbReference type="AlphaFoldDB" id="A0A1I6Y5S3"/>
<feature type="binding site" evidence="4">
    <location>
        <position position="214"/>
    </location>
    <ligand>
        <name>substrate</name>
    </ligand>
</feature>
<feature type="binding site" evidence="4">
    <location>
        <position position="89"/>
    </location>
    <ligand>
        <name>Mg(2+)</name>
        <dbReference type="ChEBI" id="CHEBI:18420"/>
        <label>2</label>
    </ligand>
</feature>
<dbReference type="CDD" id="cd01638">
    <property type="entry name" value="CysQ"/>
    <property type="match status" value="1"/>
</dbReference>
<dbReference type="GO" id="GO:0008441">
    <property type="term" value="F:3'(2'),5'-bisphosphate nucleotidase activity"/>
    <property type="evidence" value="ECO:0007669"/>
    <property type="project" value="UniProtKB-UniRule"/>
</dbReference>
<gene>
    <name evidence="4" type="primary">cysQ</name>
    <name evidence="6" type="ORF">SAMN04489724_0839</name>
</gene>
<comment type="similarity">
    <text evidence="4">Belongs to the inositol monophosphatase superfamily. CysQ family.</text>
</comment>
<feature type="binding site" evidence="5">
    <location>
        <position position="69"/>
    </location>
    <ligand>
        <name>Mg(2+)</name>
        <dbReference type="ChEBI" id="CHEBI:18420"/>
        <label>1</label>
        <note>catalytic</note>
    </ligand>
</feature>
<dbReference type="HAMAP" id="MF_02095">
    <property type="entry name" value="CysQ"/>
    <property type="match status" value="1"/>
</dbReference>